<dbReference type="RefSeq" id="WP_012806114.1">
    <property type="nucleotide sequence ID" value="NC_013191.1"/>
</dbReference>
<accession>A0ABX1U431</accession>
<dbReference type="EMBL" id="SPMY01000109">
    <property type="protein sequence ID" value="NMQ30084.1"/>
    <property type="molecule type" value="Genomic_DNA"/>
</dbReference>
<dbReference type="Pfam" id="PF26395">
    <property type="entry name" value="E2-CBASS"/>
    <property type="match status" value="1"/>
</dbReference>
<dbReference type="Proteomes" id="UP000749010">
    <property type="component" value="Unassembled WGS sequence"/>
</dbReference>
<evidence type="ECO:0000259" key="1">
    <source>
        <dbReference type="Pfam" id="PF26395"/>
    </source>
</evidence>
<evidence type="ECO:0000313" key="3">
    <source>
        <dbReference type="Proteomes" id="UP000749010"/>
    </source>
</evidence>
<keyword evidence="3" id="KW-1185">Reference proteome</keyword>
<protein>
    <recommendedName>
        <fullName evidence="1">Type II CBASS E2 protein domain-containing protein</fullName>
    </recommendedName>
</protein>
<sequence>MTRYPIAPTPTLAQRALELRALPLDGARLVFFSGRALHYRFRLAPSEFGRIYTCELRLTPDARAPEMFVLDPDLKTLADEEALPHIYPSKGVGTKLCLWWPKQREWLPQMKLSETYIPWTSEWLWYFEDWLATGTWSGGGNHPRIRVTRWA</sequence>
<feature type="domain" description="Type II CBASS E2 protein" evidence="1">
    <location>
        <begin position="34"/>
        <end position="143"/>
    </location>
</feature>
<reference evidence="2 3" key="1">
    <citation type="submission" date="2019-03" db="EMBL/GenBank/DDBJ databases">
        <title>Metabolic reconstructions from genomes of highly enriched 'Candidatus Accumulibacter' and 'Candidatus Competibacter' bioreactor populations.</title>
        <authorList>
            <person name="Annavajhala M.K."/>
            <person name="Welles L."/>
            <person name="Abbas B."/>
            <person name="Sorokin D."/>
            <person name="Park H."/>
            <person name="Van Loosdrecht M."/>
            <person name="Chandran K."/>
        </authorList>
    </citation>
    <scope>NUCLEOTIDE SEQUENCE [LARGE SCALE GENOMIC DNA]</scope>
    <source>
        <strain evidence="2 3">SBR_S</strain>
    </source>
</reference>
<proteinExistence type="predicted"/>
<organism evidence="2 3">
    <name type="scientific">Candidatus Accumulibacter phosphatis</name>
    <dbReference type="NCBI Taxonomy" id="327160"/>
    <lineage>
        <taxon>Bacteria</taxon>
        <taxon>Pseudomonadati</taxon>
        <taxon>Pseudomonadota</taxon>
        <taxon>Betaproteobacteria</taxon>
        <taxon>Candidatus Accumulibacter</taxon>
    </lineage>
</organism>
<dbReference type="InterPro" id="IPR058588">
    <property type="entry name" value="E2-CBASS"/>
</dbReference>
<name>A0ABX1U431_9PROT</name>
<comment type="caution">
    <text evidence="2">The sequence shown here is derived from an EMBL/GenBank/DDBJ whole genome shotgun (WGS) entry which is preliminary data.</text>
</comment>
<gene>
    <name evidence="2" type="ORF">E4Q23_21405</name>
</gene>
<evidence type="ECO:0000313" key="2">
    <source>
        <dbReference type="EMBL" id="NMQ30084.1"/>
    </source>
</evidence>